<keyword evidence="9" id="KW-0902">Two-component regulatory system</keyword>
<keyword evidence="4" id="KW-0597">Phosphoprotein</keyword>
<dbReference type="GO" id="GO:0000155">
    <property type="term" value="F:phosphorelay sensor kinase activity"/>
    <property type="evidence" value="ECO:0007669"/>
    <property type="project" value="InterPro"/>
</dbReference>
<reference evidence="13" key="1">
    <citation type="submission" date="2020-01" db="EMBL/GenBank/DDBJ databases">
        <authorList>
            <person name="Meier V. D."/>
            <person name="Meier V D."/>
        </authorList>
    </citation>
    <scope>NUCLEOTIDE SEQUENCE</scope>
    <source>
        <strain evidence="13">HLG_WM_MAG_10</strain>
    </source>
</reference>
<feature type="transmembrane region" description="Helical" evidence="10">
    <location>
        <begin position="412"/>
        <end position="430"/>
    </location>
</feature>
<dbReference type="InterPro" id="IPR003594">
    <property type="entry name" value="HATPase_dom"/>
</dbReference>
<accession>A0A6S6S1H9</accession>
<dbReference type="PANTHER" id="PTHR43065:SF46">
    <property type="entry name" value="C4-DICARBOXYLATE TRANSPORT SENSOR PROTEIN DCTB"/>
    <property type="match status" value="1"/>
</dbReference>
<evidence type="ECO:0000256" key="3">
    <source>
        <dbReference type="ARBA" id="ARBA00012438"/>
    </source>
</evidence>
<dbReference type="Pfam" id="PF00512">
    <property type="entry name" value="HisKA"/>
    <property type="match status" value="1"/>
</dbReference>
<name>A0A6S6S1H9_9BACT</name>
<protein>
    <recommendedName>
        <fullName evidence="3">histidine kinase</fullName>
        <ecNumber evidence="3">2.7.13.3</ecNumber>
    </recommendedName>
</protein>
<dbReference type="SMART" id="SM00388">
    <property type="entry name" value="HisKA"/>
    <property type="match status" value="1"/>
</dbReference>
<dbReference type="InterPro" id="IPR003660">
    <property type="entry name" value="HAMP_dom"/>
</dbReference>
<gene>
    <name evidence="13" type="ORF">HELGO_WM28801</name>
</gene>
<evidence type="ECO:0000313" key="13">
    <source>
        <dbReference type="EMBL" id="CAA6799162.1"/>
    </source>
</evidence>
<feature type="transmembrane region" description="Helical" evidence="10">
    <location>
        <begin position="292"/>
        <end position="312"/>
    </location>
</feature>
<dbReference type="EMBL" id="CACVAQ010000022">
    <property type="protein sequence ID" value="CAA6799162.1"/>
    <property type="molecule type" value="Genomic_DNA"/>
</dbReference>
<keyword evidence="8" id="KW-0067">ATP-binding</keyword>
<feature type="transmembrane region" description="Helical" evidence="10">
    <location>
        <begin position="372"/>
        <end position="392"/>
    </location>
</feature>
<dbReference type="InterPro" id="IPR036097">
    <property type="entry name" value="HisK_dim/P_sf"/>
</dbReference>
<dbReference type="EC" id="2.7.13.3" evidence="3"/>
<keyword evidence="10" id="KW-0472">Membrane</keyword>
<dbReference type="Gene3D" id="6.10.340.10">
    <property type="match status" value="1"/>
</dbReference>
<dbReference type="SUPFAM" id="SSF47384">
    <property type="entry name" value="Homodimeric domain of signal transducing histidine kinase"/>
    <property type="match status" value="1"/>
</dbReference>
<dbReference type="GO" id="GO:0005524">
    <property type="term" value="F:ATP binding"/>
    <property type="evidence" value="ECO:0007669"/>
    <property type="project" value="UniProtKB-KW"/>
</dbReference>
<dbReference type="Pfam" id="PF02518">
    <property type="entry name" value="HATPase_c"/>
    <property type="match status" value="1"/>
</dbReference>
<dbReference type="SMART" id="SM00387">
    <property type="entry name" value="HATPase_c"/>
    <property type="match status" value="1"/>
</dbReference>
<dbReference type="InterPro" id="IPR005467">
    <property type="entry name" value="His_kinase_dom"/>
</dbReference>
<feature type="domain" description="HAMP" evidence="12">
    <location>
        <begin position="966"/>
        <end position="1018"/>
    </location>
</feature>
<keyword evidence="5" id="KW-0808">Transferase</keyword>
<feature type="transmembrane region" description="Helical" evidence="10">
    <location>
        <begin position="250"/>
        <end position="272"/>
    </location>
</feature>
<dbReference type="InterPro" id="IPR004358">
    <property type="entry name" value="Sig_transdc_His_kin-like_C"/>
</dbReference>
<sequence length="1247" mass="142716">MNQLKRVLFNPISICLLLAMIGFAVGQAIENYAHQAPEVKTYVKDMEKALHQAEQEIDGLFNNGSFLLNAVEGYVLSDTVQKYIDKPYTFIIYNDRDSIVYWNNNKVLPFQSDIQYSQIDTIEKYKINESIFLRIRRPYQFLIDGVTYYYNLEALIPLYKHYSIQNDYLQNSFALTPKDFSDYVAISEEATDFSIKDRLGRPIIYIKAKESYPYHWMVIFSTILYFLSSFSFLLAVHLAAQRVSFSGQVILGLVLFVATFLVFRLFTIFYDLPLLAHEYGLFNERLSNANNIWFYSLGDFLIDSALLFWLSIYLSKVIRPSDLKKYNIIQQFAVGLFGYIGLIGGLAGIQFAMRDIVMSSFISFEFNDFSRLDLYSLLALTGMGIMLLSYFFASYRLFLLLKHFELKGLTKVVLFTAALSYALVVGLALELLPIDIGVFMVASIIHAFALHFFVQRKTTSLAWISIWLFLFSIFATIVIENSNTDKGIALRKDYTKALAFERDLETESIFESLVPKILDDGFLKLFMNNPLSPSPRTQAIELLTSRYLDNYFFGRYDYNVHIYKEKGQPYRGETRAYESLMDLMRNSRETISEYLKFYSIPDGQYAYYAKLPISQNGAVLGIVIIEFTPKKEFKKSNIYVELLSRNKERLESIYAQFTYAVYKYEERVSTNGSNFNAQLAYSFPRPDQGEHKILKNRSADNHENYLTYSSEFDGSTISIVMVPKINVFKVFTVFAYIFCFGIFLLLAGQLINFLLFKAIKVRFVGLSFENTLREQIQRGIIMVTLASFVAIAIITIWYYSSEYNEYHKDRLLRKISSTARTALWQIHENQDSVIRLPDARSLADIHKIDVNIYDLGGNLMTSSEKVIFDRHLISRKMNPIAFQLLRNQQQNLVARPEIINNFEYLAAYVPLKDNNEITIAYLNLPYDLAGSNNIGSQDVAEFLGALLNVYVIFLLIAGGAAFFIANSVTNPLSVIGSKLDAVELGKKNEPLIWDNRDEIGELVDRYNHMIKELEDSSKKLARSQRESAWREMAKQIAHEIKNPLTPMKLNIQLLERVVNTNPEKAQKMVKRVSNTLIEQIDSLAHIASEFSNFAKMPTANKESLNMNELVSNAYSLFKEEENVQLYLDMTANKCIIFADKTQIMRVLNNLLKNAIQAIPDDQPGIIKVQLASTSTTAILKISDNGCGIPKAQEDDIFVPNFTTKSSGTGIGLAMSKTIVEMAKGQIYFESVENKGTDFFVELPLTLE</sequence>
<dbReference type="Gene3D" id="3.30.565.10">
    <property type="entry name" value="Histidine kinase-like ATPase, C-terminal domain"/>
    <property type="match status" value="1"/>
</dbReference>
<evidence type="ECO:0000259" key="11">
    <source>
        <dbReference type="PROSITE" id="PS50109"/>
    </source>
</evidence>
<evidence type="ECO:0000256" key="8">
    <source>
        <dbReference type="ARBA" id="ARBA00022840"/>
    </source>
</evidence>
<dbReference type="SUPFAM" id="SSF55874">
    <property type="entry name" value="ATPase domain of HSP90 chaperone/DNA topoisomerase II/histidine kinase"/>
    <property type="match status" value="1"/>
</dbReference>
<evidence type="ECO:0000256" key="9">
    <source>
        <dbReference type="ARBA" id="ARBA00023012"/>
    </source>
</evidence>
<dbReference type="PRINTS" id="PR00344">
    <property type="entry name" value="BCTRLSENSOR"/>
</dbReference>
<evidence type="ECO:0000256" key="7">
    <source>
        <dbReference type="ARBA" id="ARBA00022777"/>
    </source>
</evidence>
<dbReference type="Gene3D" id="1.10.287.130">
    <property type="match status" value="1"/>
</dbReference>
<feature type="transmembrane region" description="Helical" evidence="10">
    <location>
        <begin position="214"/>
        <end position="238"/>
    </location>
</feature>
<dbReference type="CDD" id="cd00075">
    <property type="entry name" value="HATPase"/>
    <property type="match status" value="1"/>
</dbReference>
<dbReference type="AlphaFoldDB" id="A0A6S6S1H9"/>
<comment type="catalytic activity">
    <reaction evidence="1">
        <text>ATP + protein L-histidine = ADP + protein N-phospho-L-histidine.</text>
        <dbReference type="EC" id="2.7.13.3"/>
    </reaction>
</comment>
<proteinExistence type="predicted"/>
<feature type="transmembrane region" description="Helical" evidence="10">
    <location>
        <begin position="780"/>
        <end position="799"/>
    </location>
</feature>
<evidence type="ECO:0000256" key="2">
    <source>
        <dbReference type="ARBA" id="ARBA00004370"/>
    </source>
</evidence>
<feature type="transmembrane region" description="Helical" evidence="10">
    <location>
        <begin position="332"/>
        <end position="352"/>
    </location>
</feature>
<feature type="transmembrane region" description="Helical" evidence="10">
    <location>
        <begin position="733"/>
        <end position="759"/>
    </location>
</feature>
<keyword evidence="10" id="KW-1133">Transmembrane helix</keyword>
<keyword evidence="10" id="KW-0812">Transmembrane</keyword>
<keyword evidence="6" id="KW-0547">Nucleotide-binding</keyword>
<evidence type="ECO:0000256" key="4">
    <source>
        <dbReference type="ARBA" id="ARBA00022553"/>
    </source>
</evidence>
<evidence type="ECO:0000256" key="1">
    <source>
        <dbReference type="ARBA" id="ARBA00000085"/>
    </source>
</evidence>
<comment type="subcellular location">
    <subcellularLocation>
        <location evidence="2">Membrane</location>
    </subcellularLocation>
</comment>
<evidence type="ECO:0000256" key="6">
    <source>
        <dbReference type="ARBA" id="ARBA00022741"/>
    </source>
</evidence>
<evidence type="ECO:0000256" key="10">
    <source>
        <dbReference type="SAM" id="Phobius"/>
    </source>
</evidence>
<dbReference type="GO" id="GO:0016020">
    <property type="term" value="C:membrane"/>
    <property type="evidence" value="ECO:0007669"/>
    <property type="project" value="UniProtKB-SubCell"/>
</dbReference>
<feature type="transmembrane region" description="Helical" evidence="10">
    <location>
        <begin position="461"/>
        <end position="479"/>
    </location>
</feature>
<organism evidence="13">
    <name type="scientific">uncultured Aureispira sp</name>
    <dbReference type="NCBI Taxonomy" id="1331704"/>
    <lineage>
        <taxon>Bacteria</taxon>
        <taxon>Pseudomonadati</taxon>
        <taxon>Bacteroidota</taxon>
        <taxon>Saprospiria</taxon>
        <taxon>Saprospirales</taxon>
        <taxon>Saprospiraceae</taxon>
        <taxon>Aureispira</taxon>
        <taxon>environmental samples</taxon>
    </lineage>
</organism>
<dbReference type="InterPro" id="IPR003661">
    <property type="entry name" value="HisK_dim/P_dom"/>
</dbReference>
<dbReference type="PROSITE" id="PS50885">
    <property type="entry name" value="HAMP"/>
    <property type="match status" value="1"/>
</dbReference>
<dbReference type="InterPro" id="IPR036890">
    <property type="entry name" value="HATPase_C_sf"/>
</dbReference>
<dbReference type="PROSITE" id="PS50109">
    <property type="entry name" value="HIS_KIN"/>
    <property type="match status" value="1"/>
</dbReference>
<feature type="transmembrane region" description="Helical" evidence="10">
    <location>
        <begin position="942"/>
        <end position="965"/>
    </location>
</feature>
<dbReference type="CDD" id="cd00082">
    <property type="entry name" value="HisKA"/>
    <property type="match status" value="1"/>
</dbReference>
<dbReference type="PANTHER" id="PTHR43065">
    <property type="entry name" value="SENSOR HISTIDINE KINASE"/>
    <property type="match status" value="1"/>
</dbReference>
<feature type="domain" description="Histidine kinase" evidence="11">
    <location>
        <begin position="1035"/>
        <end position="1246"/>
    </location>
</feature>
<evidence type="ECO:0000259" key="12">
    <source>
        <dbReference type="PROSITE" id="PS50885"/>
    </source>
</evidence>
<evidence type="ECO:0000256" key="5">
    <source>
        <dbReference type="ARBA" id="ARBA00022679"/>
    </source>
</evidence>
<keyword evidence="7 13" id="KW-0418">Kinase</keyword>